<gene>
    <name evidence="3" type="ORF">EC973_000857</name>
</gene>
<dbReference type="PANTHER" id="PTHR12281:SF31">
    <property type="entry name" value="DCN1-LIKE PROTEIN 3"/>
    <property type="match status" value="1"/>
</dbReference>
<dbReference type="OrthoDB" id="286637at2759"/>
<dbReference type="GO" id="GO:0000151">
    <property type="term" value="C:ubiquitin ligase complex"/>
    <property type="evidence" value="ECO:0007669"/>
    <property type="project" value="TreeGrafter"/>
</dbReference>
<dbReference type="GO" id="GO:0097602">
    <property type="term" value="F:cullin family protein binding"/>
    <property type="evidence" value="ECO:0007669"/>
    <property type="project" value="TreeGrafter"/>
</dbReference>
<dbReference type="GO" id="GO:0045116">
    <property type="term" value="P:protein neddylation"/>
    <property type="evidence" value="ECO:0007669"/>
    <property type="project" value="TreeGrafter"/>
</dbReference>
<accession>A0A8H7BL44</accession>
<dbReference type="InterPro" id="IPR042460">
    <property type="entry name" value="DCN1-like_PONY"/>
</dbReference>
<dbReference type="SUPFAM" id="SSF47473">
    <property type="entry name" value="EF-hand"/>
    <property type="match status" value="1"/>
</dbReference>
<dbReference type="Gene3D" id="1.10.238.10">
    <property type="entry name" value="EF-hand"/>
    <property type="match status" value="1"/>
</dbReference>
<comment type="function">
    <text evidence="1">Neddylation of cullins play an essential role in the regulation of SCF-type complexes activity.</text>
</comment>
<reference evidence="3" key="1">
    <citation type="submission" date="2020-01" db="EMBL/GenBank/DDBJ databases">
        <title>Genome Sequencing of Three Apophysomyces-Like Fungal Strains Confirms a Novel Fungal Genus in the Mucoromycota with divergent Burkholderia-like Endosymbiotic Bacteria.</title>
        <authorList>
            <person name="Stajich J.E."/>
            <person name="Macias A.M."/>
            <person name="Carter-House D."/>
            <person name="Lovett B."/>
            <person name="Kasson L.R."/>
            <person name="Berry K."/>
            <person name="Grigoriev I."/>
            <person name="Chang Y."/>
            <person name="Spatafora J."/>
            <person name="Kasson M.T."/>
        </authorList>
    </citation>
    <scope>NUCLEOTIDE SEQUENCE</scope>
    <source>
        <strain evidence="3">NRRL A-21654</strain>
    </source>
</reference>
<dbReference type="Pfam" id="PF14555">
    <property type="entry name" value="UBA_4"/>
    <property type="match status" value="1"/>
</dbReference>
<dbReference type="InterPro" id="IPR014764">
    <property type="entry name" value="DCN-prot"/>
</dbReference>
<dbReference type="InterPro" id="IPR011992">
    <property type="entry name" value="EF-hand-dom_pair"/>
</dbReference>
<dbReference type="Gene3D" id="1.10.238.200">
    <property type="entry name" value="Cullin, PONY binding domain"/>
    <property type="match status" value="1"/>
</dbReference>
<dbReference type="Pfam" id="PF03556">
    <property type="entry name" value="Cullin_binding"/>
    <property type="match status" value="1"/>
</dbReference>
<sequence>MLGELTQYVTSEREAAQLLRNSDWDLNVALNSFYESPRHVATSNLRTSQIQKMFEKYEDPDEKDTITVEGCMSLCEDLGIDPTTIEFLIISHRLGAERMGEFKRENFCNGCIKLGCDSIEKLRNAVGQLRAGLNNEEIFHTLYNYAFLFGRQAGQKSLFGFKNNHGKAISRDTWNLFYDFVNQPNFNLETHDAEGAWPILIDEFVEYLKKESE</sequence>
<dbReference type="Proteomes" id="UP000605846">
    <property type="component" value="Unassembled WGS sequence"/>
</dbReference>
<keyword evidence="4" id="KW-1185">Reference proteome</keyword>
<feature type="domain" description="DCUN1" evidence="2">
    <location>
        <begin position="45"/>
        <end position="213"/>
    </location>
</feature>
<name>A0A8H7BL44_9FUNG</name>
<evidence type="ECO:0000256" key="1">
    <source>
        <dbReference type="RuleBase" id="RU410713"/>
    </source>
</evidence>
<dbReference type="EMBL" id="JABAYA010000115">
    <property type="protein sequence ID" value="KAF7724613.1"/>
    <property type="molecule type" value="Genomic_DNA"/>
</dbReference>
<dbReference type="PANTHER" id="PTHR12281">
    <property type="entry name" value="RP42 RELATED"/>
    <property type="match status" value="1"/>
</dbReference>
<dbReference type="InterPro" id="IPR005176">
    <property type="entry name" value="PONY_dom"/>
</dbReference>
<dbReference type="AlphaFoldDB" id="A0A8H7BL44"/>
<comment type="caution">
    <text evidence="3">The sequence shown here is derived from an EMBL/GenBank/DDBJ whole genome shotgun (WGS) entry which is preliminary data.</text>
</comment>
<evidence type="ECO:0000259" key="2">
    <source>
        <dbReference type="PROSITE" id="PS51229"/>
    </source>
</evidence>
<dbReference type="Gene3D" id="1.10.8.10">
    <property type="entry name" value="DNA helicase RuvA subunit, C-terminal domain"/>
    <property type="match status" value="1"/>
</dbReference>
<protein>
    <recommendedName>
        <fullName evidence="1">Defective in cullin neddylation protein</fullName>
    </recommendedName>
</protein>
<proteinExistence type="predicted"/>
<dbReference type="GO" id="GO:0032182">
    <property type="term" value="F:ubiquitin-like protein binding"/>
    <property type="evidence" value="ECO:0007669"/>
    <property type="project" value="TreeGrafter"/>
</dbReference>
<dbReference type="PROSITE" id="PS51229">
    <property type="entry name" value="DCUN1"/>
    <property type="match status" value="1"/>
</dbReference>
<organism evidence="3 4">
    <name type="scientific">Apophysomyces ossiformis</name>
    <dbReference type="NCBI Taxonomy" id="679940"/>
    <lineage>
        <taxon>Eukaryota</taxon>
        <taxon>Fungi</taxon>
        <taxon>Fungi incertae sedis</taxon>
        <taxon>Mucoromycota</taxon>
        <taxon>Mucoromycotina</taxon>
        <taxon>Mucoromycetes</taxon>
        <taxon>Mucorales</taxon>
        <taxon>Mucorineae</taxon>
        <taxon>Mucoraceae</taxon>
        <taxon>Apophysomyces</taxon>
    </lineage>
</organism>
<evidence type="ECO:0000313" key="3">
    <source>
        <dbReference type="EMBL" id="KAF7724613.1"/>
    </source>
</evidence>
<evidence type="ECO:0000313" key="4">
    <source>
        <dbReference type="Proteomes" id="UP000605846"/>
    </source>
</evidence>
<dbReference type="GO" id="GO:0031624">
    <property type="term" value="F:ubiquitin conjugating enzyme binding"/>
    <property type="evidence" value="ECO:0007669"/>
    <property type="project" value="TreeGrafter"/>
</dbReference>